<keyword evidence="4 5" id="KW-0539">Nucleus</keyword>
<dbReference type="Gene3D" id="1.10.10.60">
    <property type="entry name" value="Homeodomain-like"/>
    <property type="match status" value="1"/>
</dbReference>
<evidence type="ECO:0000259" key="7">
    <source>
        <dbReference type="PROSITE" id="PS50071"/>
    </source>
</evidence>
<dbReference type="InterPro" id="IPR013847">
    <property type="entry name" value="POU"/>
</dbReference>
<name>A0AA38M5U7_9CUCU</name>
<gene>
    <name evidence="8" type="ORF">Zmor_026811</name>
</gene>
<dbReference type="PRINTS" id="PR00028">
    <property type="entry name" value="POUDOMAIN"/>
</dbReference>
<dbReference type="GO" id="GO:0000981">
    <property type="term" value="F:DNA-binding transcription factor activity, RNA polymerase II-specific"/>
    <property type="evidence" value="ECO:0007669"/>
    <property type="project" value="InterPro"/>
</dbReference>
<dbReference type="InterPro" id="IPR001356">
    <property type="entry name" value="HD"/>
</dbReference>
<feature type="domain" description="Homeobox" evidence="7">
    <location>
        <begin position="4"/>
        <end position="64"/>
    </location>
</feature>
<dbReference type="InterPro" id="IPR017970">
    <property type="entry name" value="Homeobox_CS"/>
</dbReference>
<evidence type="ECO:0000256" key="1">
    <source>
        <dbReference type="ARBA" id="ARBA00004123"/>
    </source>
</evidence>
<dbReference type="Proteomes" id="UP001168821">
    <property type="component" value="Unassembled WGS sequence"/>
</dbReference>
<dbReference type="PANTHER" id="PTHR11636">
    <property type="entry name" value="POU DOMAIN"/>
    <property type="match status" value="1"/>
</dbReference>
<evidence type="ECO:0000256" key="3">
    <source>
        <dbReference type="ARBA" id="ARBA00023155"/>
    </source>
</evidence>
<dbReference type="GO" id="GO:0000978">
    <property type="term" value="F:RNA polymerase II cis-regulatory region sequence-specific DNA binding"/>
    <property type="evidence" value="ECO:0007669"/>
    <property type="project" value="TreeGrafter"/>
</dbReference>
<dbReference type="PROSITE" id="PS50071">
    <property type="entry name" value="HOMEOBOX_2"/>
    <property type="match status" value="1"/>
</dbReference>
<dbReference type="SMART" id="SM00389">
    <property type="entry name" value="HOX"/>
    <property type="match status" value="1"/>
</dbReference>
<dbReference type="AlphaFoldDB" id="A0AA38M5U7"/>
<dbReference type="PANTHER" id="PTHR11636:SF5">
    <property type="entry name" value="POU DOMAIN MOTIF 3, ISOFORM F"/>
    <property type="match status" value="1"/>
</dbReference>
<dbReference type="GO" id="GO:0005634">
    <property type="term" value="C:nucleus"/>
    <property type="evidence" value="ECO:0007669"/>
    <property type="project" value="UniProtKB-SubCell"/>
</dbReference>
<keyword evidence="9" id="KW-1185">Reference proteome</keyword>
<feature type="DNA-binding region" description="Homeobox" evidence="5">
    <location>
        <begin position="6"/>
        <end position="65"/>
    </location>
</feature>
<dbReference type="CDD" id="cd00086">
    <property type="entry name" value="homeodomain"/>
    <property type="match status" value="1"/>
</dbReference>
<evidence type="ECO:0000256" key="6">
    <source>
        <dbReference type="RuleBase" id="RU000682"/>
    </source>
</evidence>
<evidence type="ECO:0000256" key="4">
    <source>
        <dbReference type="ARBA" id="ARBA00023242"/>
    </source>
</evidence>
<comment type="caution">
    <text evidence="8">The sequence shown here is derived from an EMBL/GenBank/DDBJ whole genome shotgun (WGS) entry which is preliminary data.</text>
</comment>
<organism evidence="8 9">
    <name type="scientific">Zophobas morio</name>
    <dbReference type="NCBI Taxonomy" id="2755281"/>
    <lineage>
        <taxon>Eukaryota</taxon>
        <taxon>Metazoa</taxon>
        <taxon>Ecdysozoa</taxon>
        <taxon>Arthropoda</taxon>
        <taxon>Hexapoda</taxon>
        <taxon>Insecta</taxon>
        <taxon>Pterygota</taxon>
        <taxon>Neoptera</taxon>
        <taxon>Endopterygota</taxon>
        <taxon>Coleoptera</taxon>
        <taxon>Polyphaga</taxon>
        <taxon>Cucujiformia</taxon>
        <taxon>Tenebrionidae</taxon>
        <taxon>Zophobas</taxon>
    </lineage>
</organism>
<evidence type="ECO:0000313" key="8">
    <source>
        <dbReference type="EMBL" id="KAJ3644139.1"/>
    </source>
</evidence>
<keyword evidence="3 5" id="KW-0371">Homeobox</keyword>
<accession>A0AA38M5U7</accession>
<keyword evidence="2 5" id="KW-0238">DNA-binding</keyword>
<proteinExistence type="predicted"/>
<protein>
    <recommendedName>
        <fullName evidence="7">Homeobox domain-containing protein</fullName>
    </recommendedName>
</protein>
<dbReference type="Pfam" id="PF00046">
    <property type="entry name" value="Homeodomain"/>
    <property type="match status" value="1"/>
</dbReference>
<dbReference type="SUPFAM" id="SSF46689">
    <property type="entry name" value="Homeodomain-like"/>
    <property type="match status" value="1"/>
</dbReference>
<evidence type="ECO:0000256" key="2">
    <source>
        <dbReference type="ARBA" id="ARBA00023125"/>
    </source>
</evidence>
<dbReference type="InterPro" id="IPR009057">
    <property type="entry name" value="Homeodomain-like_sf"/>
</dbReference>
<evidence type="ECO:0000313" key="9">
    <source>
        <dbReference type="Proteomes" id="UP001168821"/>
    </source>
</evidence>
<dbReference type="InterPro" id="IPR050255">
    <property type="entry name" value="POU_domain_TF"/>
</dbReference>
<reference evidence="8" key="1">
    <citation type="journal article" date="2023" name="G3 (Bethesda)">
        <title>Whole genome assemblies of Zophobas morio and Tenebrio molitor.</title>
        <authorList>
            <person name="Kaur S."/>
            <person name="Stinson S.A."/>
            <person name="diCenzo G.C."/>
        </authorList>
    </citation>
    <scope>NUCLEOTIDE SEQUENCE</scope>
    <source>
        <strain evidence="8">QUZm001</strain>
    </source>
</reference>
<dbReference type="PROSITE" id="PS00027">
    <property type="entry name" value="HOMEOBOX_1"/>
    <property type="match status" value="1"/>
</dbReference>
<comment type="subcellular location">
    <subcellularLocation>
        <location evidence="1 5 6">Nucleus</location>
    </subcellularLocation>
</comment>
<evidence type="ECO:0000256" key="5">
    <source>
        <dbReference type="PROSITE-ProRule" id="PRU00108"/>
    </source>
</evidence>
<sequence>MRPCKARKQRTSFSFQTLEKLNAYFEKDQFPSGYEFSRIADELHLEKRVVRIWFCNKRQALRKSKQ</sequence>
<dbReference type="EMBL" id="JALNTZ010000008">
    <property type="protein sequence ID" value="KAJ3644139.1"/>
    <property type="molecule type" value="Genomic_DNA"/>
</dbReference>